<dbReference type="InterPro" id="IPR016024">
    <property type="entry name" value="ARM-type_fold"/>
</dbReference>
<name>A0ABN8R154_9CNID</name>
<keyword evidence="6" id="KW-1185">Reference proteome</keyword>
<dbReference type="PANTHER" id="PTHR13500">
    <property type="entry name" value="NUCLEOLAR PRERIBOSOMAL-ASSOCIATED PROTEIN 1"/>
    <property type="match status" value="1"/>
</dbReference>
<dbReference type="Pfam" id="PF26140">
    <property type="entry name" value="HEAT_URB1"/>
    <property type="match status" value="1"/>
</dbReference>
<evidence type="ECO:0000256" key="1">
    <source>
        <dbReference type="SAM" id="MobiDB-lite"/>
    </source>
</evidence>
<dbReference type="InterPro" id="IPR032436">
    <property type="entry name" value="URB1_C"/>
</dbReference>
<dbReference type="Pfam" id="PF11707">
    <property type="entry name" value="Npa1"/>
    <property type="match status" value="1"/>
</dbReference>
<evidence type="ECO:0000313" key="5">
    <source>
        <dbReference type="EMBL" id="CAH3173042.1"/>
    </source>
</evidence>
<reference evidence="5 6" key="1">
    <citation type="submission" date="2022-05" db="EMBL/GenBank/DDBJ databases">
        <authorList>
            <consortium name="Genoscope - CEA"/>
            <person name="William W."/>
        </authorList>
    </citation>
    <scope>NUCLEOTIDE SEQUENCE [LARGE SCALE GENOMIC DNA]</scope>
</reference>
<evidence type="ECO:0000313" key="6">
    <source>
        <dbReference type="Proteomes" id="UP001159405"/>
    </source>
</evidence>
<feature type="domain" description="URB1 C-terminal" evidence="3">
    <location>
        <begin position="1690"/>
        <end position="1879"/>
    </location>
</feature>
<feature type="compositionally biased region" description="Polar residues" evidence="1">
    <location>
        <begin position="2019"/>
        <end position="2028"/>
    </location>
</feature>
<sequence>MKKRKGEVVGQEGNILKKAKVSDLAEAEENNTNKHSQLVRTVKVLLQKEQTRLSGLSKLRDALKESQNKERLASIVQEGGEFHEVFKILEGGRHSLSQLEIQTCLEILESVLLFTAGDKQLSTRIGMAIVQQVLQNHMKLLYTCLHPGNPPDVIMTTLRLLTAMVTQGVTAAREVQRSFDFTLKAIGALPNKRDPKSAQDVRTCFIYFCLSFLMFGDLSVMKQILELKGFIQSIMKGLSSDVPHVVHVVLSTLQTRVVQSTGISKKTKVQFFNSFVLTQLANLYQYAKDSEEEREQSIRQAVHEILLKICGSFKFGICFSNTSGAFAIKTNNPVLLRFLQNLSSSMVSDVLVQELVIKVLCCCQDVVKPFLTSLTVTYEPRLSLPWVSNVNLLTKIYMALPQPSQMIEKTILKISARVMPSLINVVIPPGISRTVLNRGVQHASSLVKHTTLSLLVVILDRAQNTAECLASKNSTAVDHEQTETTLLQQFREEVFKALPDVKTVISLRQNLVVGNSNEDVEKDVTSPTILLAQSLKVIHGFQTLWPSVFSHMNFDLKKLLPGQQEINFPPIAQQLTLQILLETPAGSLKWYQQKAKSSTSFVYSILSLYSSTQSESIKNKAKELLWKLLNEGGLVDGHTYEVDAWLIQLRENQTYYGQADSLLRFLDEVFCSVAAEPYEYTDIVIEMQAQAAAAEASVAQTGVESSQWNMSDTRLPVSLLLIGALKRYSELLCKMNKHGDQTAASNIGGVARYMNCLVFEMIHISANPAILCFAVCHYYTEMVVADHLNAIRSLHVALLQYVSNWLPGAVQMQDSIGCAQENLQKLQRFLNNTAVDSEQGFVTTGSLAPLLRVLPFSSLLWQVLSETARDEITLSDELPSNTSCTGNDSSSLLYDSWFQNLLMATLKKEPMSKSIPLCRYLLLHLHFLKSKLLTVAVSVKQDNLQAAMLLCFELLQSLIERLVEIRKNSLKTDANALNANSDDFSHGSDITHTVPETHDMGLSDMEYIIRTVFHHPVMLSCFLWYPEQSLPRTSLQDVAVQLTYHVSNLLLAILPSLTWQQKRIVMAPFVKKLISAGMSEIQSAQDGNETPSSQTFYLLGLFHSYCDKEEQVKFISSLCKLPTSLLLAIDSSSKERTPTAFLLTLLKFLEGTSPYEDRDSHPSFTLCKDVILEREEPLSVSHFMQLVKISKDVNCPQLDSIILKLLQASLKYVQASTATVLNSCLLYPTEVKVSIASYLVTHSPALRSHFELCCLSRSNSRKKVKGSNNSSVVSIEFKDHLREFVLLVSSYLLSVRGVTGEGKTRARAVISHLVEAYWDPLWDWLVGDREGIFRSSEEPCMELIITLVQSMEKRADILRMRFNDLLTKASVWDSYQLRICYQLFMCLSRDCPTNEETADFRSQYCFACMEYLSSSFNGKGNTKGTENVFDDALAHLESICKNSDAYVAHDKSCDSVWNSFVTNCLRYKFESAKVLTTLRCLIKAMYRKEPYDKKQSDTLLPLDTLYEMLISHSQFLDVILSDGPSGNKDAKESLTELMVTIVDLSPSCCKSSHLPVLFAAYSASLSVTDQCILYLMSLYEKNHASFKDYRPFLWGPAAASHHQVSRSLGPSLWQQPSVTEVLELLDAKKMSQSTVLFSQTRLLQPQVHREVSQEKPQDVYDPCFLLPLFSCIMAPNYQVDCRKFVEQGCLSFTVASLSSRDTHVRQAGYHVLSRFMTHLEGSRFKERKQIFHLLKCLQNGITEANYRISSLMTCFVARVAYILLRPEHPFYLMMNNFLLQRPALDIRDLPLFYSMFNSSTMQHVSERSWMLQLLVDGMKDSPDYYLYKRRHVIELALSYHDSPVSDQHSQNLVTELLQSTLKIHPAAYDLAKNFSIVAWIHSLCYKSPERLCTSLRLLHTLWFTLYRGSLEKKNEGVEGSNGKELCQEWKAVRLPPNVAQECALVCWTMLENLRSRHNTSDTSTYLELLASITNYLATTEQSFGLSRDRVVSLLCLWSASFDETMFLKQLLSSLKFSQGCDSSSSKNSPRADSDYRKAKTDSLSSLLTILTKWKPSPSEGANQTVLLLWWFGLACSTKSSVNQVTDHVYFQSGNNDTGDHLLSVLRWFRKCILRDRELQDHLIHNPTTGKTLILQLYHVVLSHNKGDLLQNTEGRGISSYELINEVNVICLVLFAAVQRILKQNRERPTSSQPAIFQLVSQEPYSNIISEGLEKVILPLLPDPRGEMEQGSCLPKQDGVLLDLVYLFMQEFWTERPIPRQFLSFLLSHSDTGCPVVDSLTLALGGTKVIKKWVQKQDV</sequence>
<dbReference type="SUPFAM" id="SSF48371">
    <property type="entry name" value="ARM repeat"/>
    <property type="match status" value="1"/>
</dbReference>
<dbReference type="InterPro" id="IPR059018">
    <property type="entry name" value="HEAT_URB1"/>
</dbReference>
<feature type="region of interest" description="Disordered" evidence="1">
    <location>
        <begin position="2017"/>
        <end position="2036"/>
    </location>
</feature>
<feature type="domain" description="URB1 N-terminal" evidence="2">
    <location>
        <begin position="83"/>
        <end position="389"/>
    </location>
</feature>
<evidence type="ECO:0000259" key="2">
    <source>
        <dbReference type="Pfam" id="PF11707"/>
    </source>
</evidence>
<dbReference type="EMBL" id="CALNXK010000178">
    <property type="protein sequence ID" value="CAH3173042.1"/>
    <property type="molecule type" value="Genomic_DNA"/>
</dbReference>
<evidence type="ECO:0000259" key="3">
    <source>
        <dbReference type="Pfam" id="PF16201"/>
    </source>
</evidence>
<dbReference type="Proteomes" id="UP001159405">
    <property type="component" value="Unassembled WGS sequence"/>
</dbReference>
<feature type="domain" description="URB1 central HEAT repeat" evidence="4">
    <location>
        <begin position="587"/>
        <end position="691"/>
    </location>
</feature>
<organism evidence="5 6">
    <name type="scientific">Porites lobata</name>
    <dbReference type="NCBI Taxonomy" id="104759"/>
    <lineage>
        <taxon>Eukaryota</taxon>
        <taxon>Metazoa</taxon>
        <taxon>Cnidaria</taxon>
        <taxon>Anthozoa</taxon>
        <taxon>Hexacorallia</taxon>
        <taxon>Scleractinia</taxon>
        <taxon>Fungiina</taxon>
        <taxon>Poritidae</taxon>
        <taxon>Porites</taxon>
    </lineage>
</organism>
<dbReference type="Pfam" id="PF16201">
    <property type="entry name" value="NopRA1"/>
    <property type="match status" value="1"/>
</dbReference>
<comment type="caution">
    <text evidence="5">The sequence shown here is derived from an EMBL/GenBank/DDBJ whole genome shotgun (WGS) entry which is preliminary data.</text>
</comment>
<protein>
    <recommendedName>
        <fullName evidence="7">Nucleolar pre-ribosomal-associated protein 1</fullName>
    </recommendedName>
</protein>
<accession>A0ABN8R154</accession>
<gene>
    <name evidence="5" type="ORF">PLOB_00013424</name>
</gene>
<dbReference type="InterPro" id="IPR021714">
    <property type="entry name" value="URB1_N"/>
</dbReference>
<proteinExistence type="predicted"/>
<dbReference type="InterPro" id="IPR039844">
    <property type="entry name" value="URB1"/>
</dbReference>
<evidence type="ECO:0008006" key="7">
    <source>
        <dbReference type="Google" id="ProtNLM"/>
    </source>
</evidence>
<evidence type="ECO:0000259" key="4">
    <source>
        <dbReference type="Pfam" id="PF26140"/>
    </source>
</evidence>
<dbReference type="PANTHER" id="PTHR13500:SF0">
    <property type="entry name" value="NUCLEOLAR PRE-RIBOSOMAL-ASSOCIATED PROTEIN 1"/>
    <property type="match status" value="1"/>
</dbReference>